<dbReference type="SUPFAM" id="SSF54909">
    <property type="entry name" value="Dimeric alpha+beta barrel"/>
    <property type="match status" value="1"/>
</dbReference>
<dbReference type="InterPro" id="IPR011008">
    <property type="entry name" value="Dimeric_a/b-barrel"/>
</dbReference>
<keyword evidence="1" id="KW-0812">Transmembrane</keyword>
<dbReference type="eggNOG" id="COG3224">
    <property type="taxonomic scope" value="Bacteria"/>
</dbReference>
<keyword evidence="1" id="KW-1133">Transmembrane helix</keyword>
<dbReference type="OrthoDB" id="1494254at2"/>
<feature type="transmembrane region" description="Helical" evidence="1">
    <location>
        <begin position="123"/>
        <end position="145"/>
    </location>
</feature>
<evidence type="ECO:0000313" key="2">
    <source>
        <dbReference type="EMBL" id="EME71985.1"/>
    </source>
</evidence>
<dbReference type="InterPro" id="IPR038762">
    <property type="entry name" value="ABM_predict"/>
</dbReference>
<dbReference type="RefSeq" id="WP_008613045.1">
    <property type="nucleotide sequence ID" value="NZ_AONQ01000001.1"/>
</dbReference>
<proteinExistence type="predicted"/>
<evidence type="ECO:0008006" key="4">
    <source>
        <dbReference type="Google" id="ProtNLM"/>
    </source>
</evidence>
<dbReference type="STRING" id="1244869.H261_00360"/>
<protein>
    <recommendedName>
        <fullName evidence="4">ABM domain-containing protein</fullName>
    </recommendedName>
</protein>
<comment type="caution">
    <text evidence="2">The sequence shown here is derived from an EMBL/GenBank/DDBJ whole genome shotgun (WGS) entry which is preliminary data.</text>
</comment>
<dbReference type="PANTHER" id="PTHR40057:SF1">
    <property type="entry name" value="SLR1162 PROTEIN"/>
    <property type="match status" value="1"/>
</dbReference>
<dbReference type="Proteomes" id="UP000011744">
    <property type="component" value="Unassembled WGS sequence"/>
</dbReference>
<name>M2ZC26_9PROT</name>
<dbReference type="AlphaFoldDB" id="M2ZC26"/>
<keyword evidence="3" id="KW-1185">Reference proteome</keyword>
<dbReference type="Gene3D" id="3.30.70.100">
    <property type="match status" value="1"/>
</dbReference>
<dbReference type="PANTHER" id="PTHR40057">
    <property type="entry name" value="SLR1162 PROTEIN"/>
    <property type="match status" value="1"/>
</dbReference>
<gene>
    <name evidence="2" type="ORF">H261_00360</name>
</gene>
<dbReference type="PATRIC" id="fig|1244869.3.peg.68"/>
<organism evidence="2 3">
    <name type="scientific">Paramagnetospirillum caucaseum</name>
    <dbReference type="NCBI Taxonomy" id="1244869"/>
    <lineage>
        <taxon>Bacteria</taxon>
        <taxon>Pseudomonadati</taxon>
        <taxon>Pseudomonadota</taxon>
        <taxon>Alphaproteobacteria</taxon>
        <taxon>Rhodospirillales</taxon>
        <taxon>Magnetospirillaceae</taxon>
        <taxon>Paramagnetospirillum</taxon>
    </lineage>
</organism>
<reference evidence="2 3" key="1">
    <citation type="journal article" date="2014" name="Genome Announc.">
        <title>Draft Genome Sequence of Magnetospirillum sp. Strain SO-1, a Freshwater Magnetotactic Bacterium Isolated from the Ol'khovka River, Russia.</title>
        <authorList>
            <person name="Grouzdev D.S."/>
            <person name="Dziuba M.V."/>
            <person name="Sukhacheva M.S."/>
            <person name="Mardanov A.V."/>
            <person name="Beletskiy A.V."/>
            <person name="Kuznetsov B.B."/>
            <person name="Skryabin K.G."/>
        </authorList>
    </citation>
    <scope>NUCLEOTIDE SEQUENCE [LARGE SCALE GENOMIC DNA]</scope>
    <source>
        <strain evidence="2 3">SO-1</strain>
    </source>
</reference>
<evidence type="ECO:0000256" key="1">
    <source>
        <dbReference type="SAM" id="Phobius"/>
    </source>
</evidence>
<accession>M2ZC26</accession>
<keyword evidence="1" id="KW-0472">Membrane</keyword>
<feature type="transmembrane region" description="Helical" evidence="1">
    <location>
        <begin position="151"/>
        <end position="170"/>
    </location>
</feature>
<evidence type="ECO:0000313" key="3">
    <source>
        <dbReference type="Proteomes" id="UP000011744"/>
    </source>
</evidence>
<sequence>MMEEQAGPVTVSIARKAVPGREADYEDWISRVTAAVSHWPGYQGVNVLRPAAATDYAYVTIYRFSTWEQCHAFEKSEERARLLLELEGMVESEAEIKKVTGLEFWFDLPEVPAQARPSPHKMALVVTLVAYGVVMGLNITIGPLIAAQPLWLKALIMVSAQVLLMTYIFMPQATRLLRRWLFGG</sequence>
<dbReference type="EMBL" id="AONQ01000001">
    <property type="protein sequence ID" value="EME71985.1"/>
    <property type="molecule type" value="Genomic_DNA"/>
</dbReference>